<organism evidence="1 2">
    <name type="scientific">Streptococcus canis FSL Z3-227</name>
    <dbReference type="NCBI Taxonomy" id="482234"/>
    <lineage>
        <taxon>Bacteria</taxon>
        <taxon>Bacillati</taxon>
        <taxon>Bacillota</taxon>
        <taxon>Bacilli</taxon>
        <taxon>Lactobacillales</taxon>
        <taxon>Streptococcaceae</taxon>
        <taxon>Streptococcus</taxon>
    </lineage>
</organism>
<dbReference type="EMBL" id="AIDX01000001">
    <property type="protein sequence ID" value="EIQ81104.1"/>
    <property type="molecule type" value="Genomic_DNA"/>
</dbReference>
<name>A0AAV3FQ33_STRCB</name>
<comment type="caution">
    <text evidence="1">The sequence shown here is derived from an EMBL/GenBank/DDBJ whole genome shotgun (WGS) entry which is preliminary data.</text>
</comment>
<dbReference type="Proteomes" id="UP000004423">
    <property type="component" value="Unassembled WGS sequence"/>
</dbReference>
<protein>
    <submittedName>
        <fullName evidence="1">Uncharacterized protein</fullName>
    </submittedName>
</protein>
<reference evidence="1 2" key="1">
    <citation type="journal article" date="2012" name="PLoS ONE">
        <title>Gene Repertoire Evolution of Streptococcus pyogenes Inferred from Phylogenomic Analysis with Streptococcus canis and Streptococcus dysgalactiae.</title>
        <authorList>
            <person name="Lefebure T."/>
            <person name="Richards V.P."/>
            <person name="Lang P."/>
            <person name="Pavinski-Bitar P."/>
            <person name="Stanhope M.J."/>
        </authorList>
    </citation>
    <scope>NUCLEOTIDE SEQUENCE [LARGE SCALE GENOMIC DNA]</scope>
    <source>
        <strain evidence="1 2">FSL Z3-227</strain>
    </source>
</reference>
<sequence length="33" mass="3939">MGSFLILFIILVLEYALQSMIDHKETIKEWVEK</sequence>
<evidence type="ECO:0000313" key="1">
    <source>
        <dbReference type="EMBL" id="EIQ81104.1"/>
    </source>
</evidence>
<proteinExistence type="predicted"/>
<evidence type="ECO:0000313" key="2">
    <source>
        <dbReference type="Proteomes" id="UP000004423"/>
    </source>
</evidence>
<accession>A0AAV3FQ33</accession>
<dbReference type="AlphaFoldDB" id="A0AAV3FQ33"/>
<gene>
    <name evidence="1" type="ORF">SCAZ3_01655</name>
</gene>